<keyword evidence="5 9" id="KW-0808">Transferase</keyword>
<feature type="binding site" evidence="9">
    <location>
        <position position="147"/>
    </location>
    <ligand>
        <name>Zn(2+)</name>
        <dbReference type="ChEBI" id="CHEBI:29105"/>
    </ligand>
</feature>
<evidence type="ECO:0000256" key="10">
    <source>
        <dbReference type="PIRSR" id="PIRSR035805-1"/>
    </source>
</evidence>
<feature type="binding site" evidence="11">
    <location>
        <begin position="170"/>
        <end position="173"/>
    </location>
    <ligand>
        <name>substrate</name>
    </ligand>
</feature>
<dbReference type="Gene3D" id="3.30.60.20">
    <property type="match status" value="1"/>
</dbReference>
<dbReference type="SUPFAM" id="SSF57716">
    <property type="entry name" value="Glucocorticoid receptor-like (DNA-binding domain)"/>
    <property type="match status" value="1"/>
</dbReference>
<keyword evidence="9" id="KW-0862">Zinc</keyword>
<feature type="active site" description="Proton acceptor" evidence="9 10">
    <location>
        <position position="88"/>
    </location>
</feature>
<keyword evidence="7 9" id="KW-0418">Kinase</keyword>
<keyword evidence="16" id="KW-1185">Reference proteome</keyword>
<dbReference type="PANTHER" id="PTHR11441">
    <property type="entry name" value="THYMIDINE KINASE"/>
    <property type="match status" value="1"/>
</dbReference>
<dbReference type="InterPro" id="IPR001267">
    <property type="entry name" value="Thymidine_kinase"/>
</dbReference>
<evidence type="ECO:0000256" key="13">
    <source>
        <dbReference type="RuleBase" id="RU004165"/>
    </source>
</evidence>
<evidence type="ECO:0000313" key="17">
    <source>
        <dbReference type="Proteomes" id="UP000092871"/>
    </source>
</evidence>
<dbReference type="EMBL" id="FLRB01000004">
    <property type="protein sequence ID" value="SBT19897.1"/>
    <property type="molecule type" value="Genomic_DNA"/>
</dbReference>
<evidence type="ECO:0000313" key="16">
    <source>
        <dbReference type="Proteomes" id="UP000092840"/>
    </source>
</evidence>
<evidence type="ECO:0000256" key="2">
    <source>
        <dbReference type="ARBA" id="ARBA00012118"/>
    </source>
</evidence>
<comment type="subunit">
    <text evidence="9">Homotetramer.</text>
</comment>
<keyword evidence="9" id="KW-0479">Metal-binding</keyword>
<dbReference type="GO" id="GO:0005829">
    <property type="term" value="C:cytosol"/>
    <property type="evidence" value="ECO:0007669"/>
    <property type="project" value="TreeGrafter"/>
</dbReference>
<evidence type="ECO:0000256" key="3">
    <source>
        <dbReference type="ARBA" id="ARBA00022490"/>
    </source>
</evidence>
<dbReference type="HAMAP" id="MF_00124">
    <property type="entry name" value="Thymidine_kinase"/>
    <property type="match status" value="1"/>
</dbReference>
<dbReference type="InterPro" id="IPR020633">
    <property type="entry name" value="Thymidine_kinase_CS"/>
</dbReference>
<feature type="binding site" evidence="9">
    <location>
        <begin position="87"/>
        <end position="90"/>
    </location>
    <ligand>
        <name>ATP</name>
        <dbReference type="ChEBI" id="CHEBI:30616"/>
    </ligand>
</feature>
<dbReference type="PROSITE" id="PS00603">
    <property type="entry name" value="TK_CELLULAR_TYPE"/>
    <property type="match status" value="1"/>
</dbReference>
<dbReference type="Proteomes" id="UP000092871">
    <property type="component" value="Unassembled WGS sequence"/>
</dbReference>
<dbReference type="Pfam" id="PF00265">
    <property type="entry name" value="TK"/>
    <property type="match status" value="1"/>
</dbReference>
<dbReference type="OrthoDB" id="9781579at2"/>
<feature type="binding site" evidence="9">
    <location>
        <begin position="9"/>
        <end position="16"/>
    </location>
    <ligand>
        <name>ATP</name>
        <dbReference type="ChEBI" id="CHEBI:30616"/>
    </ligand>
</feature>
<keyword evidence="6 9" id="KW-0547">Nucleotide-binding</keyword>
<dbReference type="GO" id="GO:0008270">
    <property type="term" value="F:zinc ion binding"/>
    <property type="evidence" value="ECO:0007669"/>
    <property type="project" value="UniProtKB-UniRule"/>
</dbReference>
<dbReference type="Gene3D" id="3.40.50.300">
    <property type="entry name" value="P-loop containing nucleotide triphosphate hydrolases"/>
    <property type="match status" value="1"/>
</dbReference>
<keyword evidence="4 9" id="KW-0237">DNA synthesis</keyword>
<evidence type="ECO:0000256" key="11">
    <source>
        <dbReference type="PIRSR" id="PIRSR035805-2"/>
    </source>
</evidence>
<reference evidence="15 16" key="2">
    <citation type="submission" date="2016-06" db="EMBL/GenBank/DDBJ databases">
        <authorList>
            <person name="Rodrigo-Torres L."/>
            <person name="Arahal D.R."/>
        </authorList>
    </citation>
    <scope>NUCLEOTIDE SEQUENCE [LARGE SCALE GENOMIC DNA]</scope>
    <source>
        <strain evidence="15 16">CECT 5116</strain>
    </source>
</reference>
<dbReference type="FunFam" id="3.40.50.300:FF:000323">
    <property type="entry name" value="Thymidine kinase"/>
    <property type="match status" value="1"/>
</dbReference>
<reference evidence="14 17" key="1">
    <citation type="submission" date="2016-06" db="EMBL/GenBank/DDBJ databases">
        <authorList>
            <person name="Kjaerup R.B."/>
            <person name="Dalgaard T.S."/>
            <person name="Juul-Madsen H.R."/>
        </authorList>
    </citation>
    <scope>NUCLEOTIDE SEQUENCE [LARGE SCALE GENOMIC DNA]</scope>
    <source>
        <strain evidence="14 17">CECT 5115</strain>
    </source>
</reference>
<protein>
    <recommendedName>
        <fullName evidence="2 9">Thymidine kinase</fullName>
        <ecNumber evidence="2 9">2.7.1.21</ecNumber>
    </recommendedName>
</protein>
<dbReference type="EC" id="2.7.1.21" evidence="2 9"/>
<feature type="binding site" evidence="9">
    <location>
        <position position="185"/>
    </location>
    <ligand>
        <name>Zn(2+)</name>
        <dbReference type="ChEBI" id="CHEBI:29105"/>
    </ligand>
</feature>
<dbReference type="GO" id="GO:0005524">
    <property type="term" value="F:ATP binding"/>
    <property type="evidence" value="ECO:0007669"/>
    <property type="project" value="UniProtKB-UniRule"/>
</dbReference>
<feature type="binding site" evidence="11">
    <location>
        <position position="178"/>
    </location>
    <ligand>
        <name>substrate</name>
    </ligand>
</feature>
<dbReference type="Proteomes" id="UP000092840">
    <property type="component" value="Unassembled WGS sequence"/>
</dbReference>
<sequence length="192" mass="21697">MAKLYFYYSAMNAGKSTTLLQSAYNYQERGMNTLLLTAALDDRYSQGTITSRIGIEAEAELFKENTKLFELILKRHHQASIGCVLVDESQFLTKEQVYQLSEVVDRLDIPVLAFGIRTDFRGELFPGSQALLAWSDKLIELKTICHCGSKANMVIRVDAEGRAIKEGTQIEIGGNDRYISVCRKHFKEAMKD</sequence>
<dbReference type="NCBIfam" id="NF003300">
    <property type="entry name" value="PRK04296.1-5"/>
    <property type="match status" value="1"/>
</dbReference>
<dbReference type="PANTHER" id="PTHR11441:SF0">
    <property type="entry name" value="THYMIDINE KINASE, CYTOSOLIC"/>
    <property type="match status" value="1"/>
</dbReference>
<dbReference type="GO" id="GO:0071897">
    <property type="term" value="P:DNA biosynthetic process"/>
    <property type="evidence" value="ECO:0007669"/>
    <property type="project" value="UniProtKB-KW"/>
</dbReference>
<evidence type="ECO:0000256" key="8">
    <source>
        <dbReference type="ARBA" id="ARBA00022840"/>
    </source>
</evidence>
<evidence type="ECO:0000256" key="4">
    <source>
        <dbReference type="ARBA" id="ARBA00022634"/>
    </source>
</evidence>
<dbReference type="PIRSF" id="PIRSF035805">
    <property type="entry name" value="TK_cell"/>
    <property type="match status" value="1"/>
</dbReference>
<proteinExistence type="inferred from homology"/>
<dbReference type="SUPFAM" id="SSF52540">
    <property type="entry name" value="P-loop containing nucleoside triphosphate hydrolases"/>
    <property type="match status" value="1"/>
</dbReference>
<comment type="subcellular location">
    <subcellularLocation>
        <location evidence="9">Cytoplasm</location>
    </subcellularLocation>
</comment>
<name>A0A1C3JS97_9GAMM</name>
<dbReference type="AlphaFoldDB" id="A0A1C3JS97"/>
<keyword evidence="3 9" id="KW-0963">Cytoplasm</keyword>
<evidence type="ECO:0000313" key="15">
    <source>
        <dbReference type="EMBL" id="SBT19897.1"/>
    </source>
</evidence>
<feature type="binding site" evidence="9">
    <location>
        <position position="145"/>
    </location>
    <ligand>
        <name>Zn(2+)</name>
        <dbReference type="ChEBI" id="CHEBI:29105"/>
    </ligand>
</feature>
<gene>
    <name evidence="9 14" type="primary">tdk</name>
    <name evidence="14" type="ORF">MGA5115_02113</name>
    <name evidence="15" type="ORF">MGA5116_00480</name>
</gene>
<evidence type="ECO:0000256" key="7">
    <source>
        <dbReference type="ARBA" id="ARBA00022777"/>
    </source>
</evidence>
<dbReference type="InterPro" id="IPR027417">
    <property type="entry name" value="P-loop_NTPase"/>
</dbReference>
<dbReference type="EMBL" id="FLRA01000016">
    <property type="protein sequence ID" value="SBT17995.1"/>
    <property type="molecule type" value="Genomic_DNA"/>
</dbReference>
<dbReference type="GO" id="GO:0046104">
    <property type="term" value="P:thymidine metabolic process"/>
    <property type="evidence" value="ECO:0007669"/>
    <property type="project" value="TreeGrafter"/>
</dbReference>
<evidence type="ECO:0000256" key="12">
    <source>
        <dbReference type="RuleBase" id="RU000544"/>
    </source>
</evidence>
<organism evidence="14 17">
    <name type="scientific">Marinomonas gallaica</name>
    <dbReference type="NCBI Taxonomy" id="1806667"/>
    <lineage>
        <taxon>Bacteria</taxon>
        <taxon>Pseudomonadati</taxon>
        <taxon>Pseudomonadota</taxon>
        <taxon>Gammaproteobacteria</taxon>
        <taxon>Oceanospirillales</taxon>
        <taxon>Oceanospirillaceae</taxon>
        <taxon>Marinomonas</taxon>
    </lineage>
</organism>
<evidence type="ECO:0000256" key="5">
    <source>
        <dbReference type="ARBA" id="ARBA00022679"/>
    </source>
</evidence>
<evidence type="ECO:0000256" key="6">
    <source>
        <dbReference type="ARBA" id="ARBA00022741"/>
    </source>
</evidence>
<dbReference type="GO" id="GO:0004797">
    <property type="term" value="F:thymidine kinase activity"/>
    <property type="evidence" value="ECO:0007669"/>
    <property type="project" value="UniProtKB-UniRule"/>
</dbReference>
<comment type="similarity">
    <text evidence="1 9 13">Belongs to the thymidine kinase family.</text>
</comment>
<dbReference type="RefSeq" id="WP_067036074.1">
    <property type="nucleotide sequence ID" value="NZ_FLRA01000016.1"/>
</dbReference>
<keyword evidence="8 9" id="KW-0067">ATP-binding</keyword>
<accession>A0A1C3JS97</accession>
<evidence type="ECO:0000313" key="14">
    <source>
        <dbReference type="EMBL" id="SBT17995.1"/>
    </source>
</evidence>
<feature type="binding site" evidence="9">
    <location>
        <position position="182"/>
    </location>
    <ligand>
        <name>Zn(2+)</name>
        <dbReference type="ChEBI" id="CHEBI:29105"/>
    </ligand>
</feature>
<evidence type="ECO:0000256" key="1">
    <source>
        <dbReference type="ARBA" id="ARBA00007587"/>
    </source>
</evidence>
<comment type="catalytic activity">
    <reaction evidence="9 12">
        <text>thymidine + ATP = dTMP + ADP + H(+)</text>
        <dbReference type="Rhea" id="RHEA:19129"/>
        <dbReference type="ChEBI" id="CHEBI:15378"/>
        <dbReference type="ChEBI" id="CHEBI:17748"/>
        <dbReference type="ChEBI" id="CHEBI:30616"/>
        <dbReference type="ChEBI" id="CHEBI:63528"/>
        <dbReference type="ChEBI" id="CHEBI:456216"/>
        <dbReference type="EC" id="2.7.1.21"/>
    </reaction>
</comment>
<evidence type="ECO:0000256" key="9">
    <source>
        <dbReference type="HAMAP-Rule" id="MF_00124"/>
    </source>
</evidence>